<sequence>MSLLLNQLSKLCFQKPVLVRSSPVLPNNGFSTSLTQTPPCSIICAEPCGADLGKLVIWNATESKYTHLEKKVPLELVDKDVTITIGSSHGWVATLEDDSSIVRLQDDLNPVASDKDPKRVFLPPLVTLPHCQTKVVTNVAMSSSSPEDEDCVVAIKFLGPQLSFCRPAQSNPEWINIAIENPCFFSSPVMFSNKDDIMLSIPGSGGHLIGSWDLHKHSKNPKLQSLRFQNLPKLTKAKRDLLDSCYASEHLVESRTTSETFLVKRYKKTVKIFKGIVKMKTEFLMVFKIDEQGNAVFTQDIGGLVIFLSKSEPFCVPASSFSGMSSNGVRVLDVDESANVSLDRYQRCIIHSTIYRDGLGAPYHIPPQKKKTNSWDLS</sequence>
<reference evidence="2" key="1">
    <citation type="journal article" date="2014" name="Nat. Commun.">
        <title>The emerging biofuel crop Camelina sativa retains a highly undifferentiated hexaploid genome structure.</title>
        <authorList>
            <person name="Kagale S."/>
            <person name="Koh C."/>
            <person name="Nixon J."/>
            <person name="Bollina V."/>
            <person name="Clarke W.E."/>
            <person name="Tuteja R."/>
            <person name="Spillane C."/>
            <person name="Robinson S.J."/>
            <person name="Links M.G."/>
            <person name="Clarke C."/>
            <person name="Higgins E.E."/>
            <person name="Huebert T."/>
            <person name="Sharpe A.G."/>
            <person name="Parkin I.A."/>
        </authorList>
    </citation>
    <scope>NUCLEOTIDE SEQUENCE [LARGE SCALE GENOMIC DNA]</scope>
    <source>
        <strain evidence="2">cv. DH55</strain>
    </source>
</reference>
<proteinExistence type="predicted"/>
<evidence type="ECO:0000313" key="3">
    <source>
        <dbReference type="RefSeq" id="XP_010446182.1"/>
    </source>
</evidence>
<evidence type="ECO:0000259" key="1">
    <source>
        <dbReference type="Pfam" id="PF03478"/>
    </source>
</evidence>
<protein>
    <submittedName>
        <fullName evidence="3">Uncharacterized protein LOC104728975</fullName>
    </submittedName>
</protein>
<name>A0ABM0UTN6_CAMSA</name>
<dbReference type="GeneID" id="104728975"/>
<evidence type="ECO:0000313" key="2">
    <source>
        <dbReference type="Proteomes" id="UP000694864"/>
    </source>
</evidence>
<dbReference type="Pfam" id="PF03478">
    <property type="entry name" value="Beta-prop_KIB1-4"/>
    <property type="match status" value="1"/>
</dbReference>
<dbReference type="RefSeq" id="XP_010446182.1">
    <property type="nucleotide sequence ID" value="XM_010447880.2"/>
</dbReference>
<keyword evidence="2" id="KW-1185">Reference proteome</keyword>
<dbReference type="Proteomes" id="UP000694864">
    <property type="component" value="Chromosome 11"/>
</dbReference>
<accession>A0ABM0UTN6</accession>
<feature type="domain" description="KIB1-4 beta-propeller" evidence="1">
    <location>
        <begin position="81"/>
        <end position="333"/>
    </location>
</feature>
<organism evidence="2 3">
    <name type="scientific">Camelina sativa</name>
    <name type="common">False flax</name>
    <name type="synonym">Myagrum sativum</name>
    <dbReference type="NCBI Taxonomy" id="90675"/>
    <lineage>
        <taxon>Eukaryota</taxon>
        <taxon>Viridiplantae</taxon>
        <taxon>Streptophyta</taxon>
        <taxon>Embryophyta</taxon>
        <taxon>Tracheophyta</taxon>
        <taxon>Spermatophyta</taxon>
        <taxon>Magnoliopsida</taxon>
        <taxon>eudicotyledons</taxon>
        <taxon>Gunneridae</taxon>
        <taxon>Pentapetalae</taxon>
        <taxon>rosids</taxon>
        <taxon>malvids</taxon>
        <taxon>Brassicales</taxon>
        <taxon>Brassicaceae</taxon>
        <taxon>Camelineae</taxon>
        <taxon>Camelina</taxon>
    </lineage>
</organism>
<reference evidence="3" key="2">
    <citation type="submission" date="2025-08" db="UniProtKB">
        <authorList>
            <consortium name="RefSeq"/>
        </authorList>
    </citation>
    <scope>IDENTIFICATION</scope>
    <source>
        <tissue evidence="3">Leaf</tissue>
    </source>
</reference>
<gene>
    <name evidence="3" type="primary">LOC104728975</name>
</gene>
<dbReference type="PANTHER" id="PTHR31681:SF54">
    <property type="entry name" value="DUF295 DOMAIN-CONTAINING PROTEIN-RELATED"/>
    <property type="match status" value="1"/>
</dbReference>
<dbReference type="InterPro" id="IPR005174">
    <property type="entry name" value="KIB1-4_b-propeller"/>
</dbReference>
<dbReference type="PANTHER" id="PTHR31681">
    <property type="entry name" value="C2H2-LIKE ZINC FINGER PROTEIN"/>
    <property type="match status" value="1"/>
</dbReference>